<dbReference type="RefSeq" id="WP_075568316.1">
    <property type="nucleotide sequence ID" value="NZ_MSDO01000001.1"/>
</dbReference>
<dbReference type="AlphaFoldDB" id="A0A1Q8SXI5"/>
<evidence type="ECO:0000256" key="2">
    <source>
        <dbReference type="SAM" id="Phobius"/>
    </source>
</evidence>
<dbReference type="GO" id="GO:0003824">
    <property type="term" value="F:catalytic activity"/>
    <property type="evidence" value="ECO:0007669"/>
    <property type="project" value="UniProtKB-ARBA"/>
</dbReference>
<sequence>MPRLLLLLHTRLALRTTAIILLIVTLLGVVFLSLAVYLRAESVQQEQQSRIQELLTTVERTAQVGCFLGDRHLAQEVTDGLLSNNIVNAVSIESADGTTLASGRAGQIAPGVTRVTRDVASPFEPQTPVCRITIEPNQAYIDTLVAQASNFIGGALLLQLIGIGFCVVLVVVKFVTRPITGLSHRLSELEAETGQQLQAPKGNRDDEIGQLVISVNAMIDNLVQSLSEERRLRLEREVEERRYRAIFDNVEAGIFELDGAGLIRSANPAFRRLFDISGEMDLESHPVAFASLVSEGEGMAGPFLIDDDAGGHERQWEVALENGDQQRWVSLILSPLETGRLQGVAHDVTERKRAADAAERMAMTDPLTGLGNRRGFDHRLAVMARHHRLYPERCHALITLDFDHFKRINDTYGHQVGDLVLSHVGAILADLMRQRDYVARLGGDEFVVLLEGCDQRADVEIVLARFLDRLRVPLKVEDNIDIAIGVSIGVAMLGLDTDDVSQAVQFSDMAMYASKRAGRNTWRFYEALSTI</sequence>
<feature type="transmembrane region" description="Helical" evidence="2">
    <location>
        <begin position="151"/>
        <end position="175"/>
    </location>
</feature>
<dbReference type="PROSITE" id="PS50885">
    <property type="entry name" value="HAMP"/>
    <property type="match status" value="1"/>
</dbReference>
<evidence type="ECO:0000259" key="3">
    <source>
        <dbReference type="PROSITE" id="PS50112"/>
    </source>
</evidence>
<gene>
    <name evidence="6" type="ORF">BTW07_01225</name>
</gene>
<keyword evidence="7" id="KW-1185">Reference proteome</keyword>
<dbReference type="SUPFAM" id="SSF158472">
    <property type="entry name" value="HAMP domain-like"/>
    <property type="match status" value="1"/>
</dbReference>
<comment type="cofactor">
    <cofactor evidence="1">
        <name>Mg(2+)</name>
        <dbReference type="ChEBI" id="CHEBI:18420"/>
    </cofactor>
</comment>
<organism evidence="6 7">
    <name type="scientific">Salinicola socius</name>
    <dbReference type="NCBI Taxonomy" id="404433"/>
    <lineage>
        <taxon>Bacteria</taxon>
        <taxon>Pseudomonadati</taxon>
        <taxon>Pseudomonadota</taxon>
        <taxon>Gammaproteobacteria</taxon>
        <taxon>Oceanospirillales</taxon>
        <taxon>Halomonadaceae</taxon>
        <taxon>Salinicola</taxon>
    </lineage>
</organism>
<dbReference type="PROSITE" id="PS50887">
    <property type="entry name" value="GGDEF"/>
    <property type="match status" value="1"/>
</dbReference>
<evidence type="ECO:0000259" key="4">
    <source>
        <dbReference type="PROSITE" id="PS50885"/>
    </source>
</evidence>
<dbReference type="Pfam" id="PF00672">
    <property type="entry name" value="HAMP"/>
    <property type="match status" value="1"/>
</dbReference>
<evidence type="ECO:0000256" key="1">
    <source>
        <dbReference type="ARBA" id="ARBA00001946"/>
    </source>
</evidence>
<evidence type="ECO:0008006" key="8">
    <source>
        <dbReference type="Google" id="ProtNLM"/>
    </source>
</evidence>
<dbReference type="PANTHER" id="PTHR46663">
    <property type="entry name" value="DIGUANYLATE CYCLASE DGCT-RELATED"/>
    <property type="match status" value="1"/>
</dbReference>
<dbReference type="PROSITE" id="PS50112">
    <property type="entry name" value="PAS"/>
    <property type="match status" value="1"/>
</dbReference>
<dbReference type="FunFam" id="3.30.70.270:FF:000001">
    <property type="entry name" value="Diguanylate cyclase domain protein"/>
    <property type="match status" value="1"/>
</dbReference>
<dbReference type="CDD" id="cd06225">
    <property type="entry name" value="HAMP"/>
    <property type="match status" value="1"/>
</dbReference>
<dbReference type="GO" id="GO:0007165">
    <property type="term" value="P:signal transduction"/>
    <property type="evidence" value="ECO:0007669"/>
    <property type="project" value="InterPro"/>
</dbReference>
<dbReference type="PANTHER" id="PTHR46663:SF3">
    <property type="entry name" value="SLL0267 PROTEIN"/>
    <property type="match status" value="1"/>
</dbReference>
<dbReference type="SUPFAM" id="SSF55785">
    <property type="entry name" value="PYP-like sensor domain (PAS domain)"/>
    <property type="match status" value="1"/>
</dbReference>
<dbReference type="CDD" id="cd01949">
    <property type="entry name" value="GGDEF"/>
    <property type="match status" value="1"/>
</dbReference>
<dbReference type="Gene3D" id="3.30.450.20">
    <property type="entry name" value="PAS domain"/>
    <property type="match status" value="1"/>
</dbReference>
<evidence type="ECO:0000313" key="7">
    <source>
        <dbReference type="Proteomes" id="UP000186878"/>
    </source>
</evidence>
<dbReference type="Gene3D" id="6.10.340.10">
    <property type="match status" value="1"/>
</dbReference>
<keyword evidence="2" id="KW-1133">Transmembrane helix</keyword>
<dbReference type="SMART" id="SM00267">
    <property type="entry name" value="GGDEF"/>
    <property type="match status" value="1"/>
</dbReference>
<keyword evidence="2" id="KW-0812">Transmembrane</keyword>
<feature type="domain" description="GGDEF" evidence="5">
    <location>
        <begin position="393"/>
        <end position="527"/>
    </location>
</feature>
<dbReference type="Proteomes" id="UP000186878">
    <property type="component" value="Unassembled WGS sequence"/>
</dbReference>
<dbReference type="InterPro" id="IPR035965">
    <property type="entry name" value="PAS-like_dom_sf"/>
</dbReference>
<keyword evidence="2" id="KW-0472">Membrane</keyword>
<feature type="transmembrane region" description="Helical" evidence="2">
    <location>
        <begin position="12"/>
        <end position="38"/>
    </location>
</feature>
<dbReference type="Pfam" id="PF00990">
    <property type="entry name" value="GGDEF"/>
    <property type="match status" value="1"/>
</dbReference>
<dbReference type="Pfam" id="PF13188">
    <property type="entry name" value="PAS_8"/>
    <property type="match status" value="1"/>
</dbReference>
<dbReference type="STRING" id="404433.BTW07_01225"/>
<dbReference type="InterPro" id="IPR052163">
    <property type="entry name" value="DGC-Regulatory_Protein"/>
</dbReference>
<comment type="caution">
    <text evidence="6">The sequence shown here is derived from an EMBL/GenBank/DDBJ whole genome shotgun (WGS) entry which is preliminary data.</text>
</comment>
<dbReference type="Gene3D" id="3.30.70.270">
    <property type="match status" value="1"/>
</dbReference>
<dbReference type="GO" id="GO:0016020">
    <property type="term" value="C:membrane"/>
    <property type="evidence" value="ECO:0007669"/>
    <property type="project" value="InterPro"/>
</dbReference>
<accession>A0A1Q8SXI5</accession>
<dbReference type="OrthoDB" id="8929028at2"/>
<feature type="domain" description="HAMP" evidence="4">
    <location>
        <begin position="173"/>
        <end position="227"/>
    </location>
</feature>
<dbReference type="SUPFAM" id="SSF55073">
    <property type="entry name" value="Nucleotide cyclase"/>
    <property type="match status" value="1"/>
</dbReference>
<name>A0A1Q8SXI5_9GAMM</name>
<dbReference type="InterPro" id="IPR000160">
    <property type="entry name" value="GGDEF_dom"/>
</dbReference>
<dbReference type="InterPro" id="IPR003660">
    <property type="entry name" value="HAMP_dom"/>
</dbReference>
<proteinExistence type="predicted"/>
<dbReference type="NCBIfam" id="TIGR00229">
    <property type="entry name" value="sensory_box"/>
    <property type="match status" value="1"/>
</dbReference>
<evidence type="ECO:0000259" key="5">
    <source>
        <dbReference type="PROSITE" id="PS50887"/>
    </source>
</evidence>
<dbReference type="InterPro" id="IPR000014">
    <property type="entry name" value="PAS"/>
</dbReference>
<evidence type="ECO:0000313" key="6">
    <source>
        <dbReference type="EMBL" id="OLO06146.1"/>
    </source>
</evidence>
<protein>
    <recommendedName>
        <fullName evidence="8">Sensor domain-containing diguanylate cyclase</fullName>
    </recommendedName>
</protein>
<reference evidence="6 7" key="1">
    <citation type="submission" date="2016-12" db="EMBL/GenBank/DDBJ databases">
        <title>Draft genome sequences of strains Salinicola socius SMB35, Salinicola sp. MH3R3-1 and Chromohalobacter sp. SMB17 from the Verkhnekamsk potash mining region of Russia.</title>
        <authorList>
            <person name="Mavrodi D.V."/>
            <person name="Olsson B.E."/>
            <person name="Korsakova E.S."/>
            <person name="Pyankova A."/>
            <person name="Mavrodi O.V."/>
            <person name="Plotnikova E.G."/>
        </authorList>
    </citation>
    <scope>NUCLEOTIDE SEQUENCE [LARGE SCALE GENOMIC DNA]</scope>
    <source>
        <strain evidence="6 7">SMB35</strain>
    </source>
</reference>
<dbReference type="InterPro" id="IPR029787">
    <property type="entry name" value="Nucleotide_cyclase"/>
</dbReference>
<dbReference type="InterPro" id="IPR043128">
    <property type="entry name" value="Rev_trsase/Diguanyl_cyclase"/>
</dbReference>
<dbReference type="NCBIfam" id="TIGR00254">
    <property type="entry name" value="GGDEF"/>
    <property type="match status" value="1"/>
</dbReference>
<dbReference type="EMBL" id="MSDO01000001">
    <property type="protein sequence ID" value="OLO06146.1"/>
    <property type="molecule type" value="Genomic_DNA"/>
</dbReference>
<feature type="domain" description="PAS" evidence="3">
    <location>
        <begin position="239"/>
        <end position="279"/>
    </location>
</feature>